<dbReference type="CDD" id="cd00156">
    <property type="entry name" value="REC"/>
    <property type="match status" value="1"/>
</dbReference>
<gene>
    <name evidence="3" type="ORF">LZC95_47005</name>
</gene>
<evidence type="ECO:0000313" key="3">
    <source>
        <dbReference type="EMBL" id="WXA93988.1"/>
    </source>
</evidence>
<dbReference type="Gene3D" id="3.40.50.2300">
    <property type="match status" value="1"/>
</dbReference>
<reference evidence="3 4" key="1">
    <citation type="submission" date="2021-12" db="EMBL/GenBank/DDBJ databases">
        <title>Discovery of the Pendulisporaceae a myxobacterial family with distinct sporulation behavior and unique specialized metabolism.</title>
        <authorList>
            <person name="Garcia R."/>
            <person name="Popoff A."/>
            <person name="Bader C.D."/>
            <person name="Loehr J."/>
            <person name="Walesch S."/>
            <person name="Walt C."/>
            <person name="Boldt J."/>
            <person name="Bunk B."/>
            <person name="Haeckl F.J.F.P.J."/>
            <person name="Gunesch A.P."/>
            <person name="Birkelbach J."/>
            <person name="Nuebel U."/>
            <person name="Pietschmann T."/>
            <person name="Bach T."/>
            <person name="Mueller R."/>
        </authorList>
    </citation>
    <scope>NUCLEOTIDE SEQUENCE [LARGE SCALE GENOMIC DNA]</scope>
    <source>
        <strain evidence="3 4">MSr12523</strain>
    </source>
</reference>
<feature type="modified residue" description="4-aspartylphosphate" evidence="1">
    <location>
        <position position="69"/>
    </location>
</feature>
<sequence length="546" mass="57627">MSDLGSALRMPPLPPMAPMSVLVVCRDPEELRTFEETASHMGDRVTGVGDLAEAIAVCANLRPDLAFVDVTLGDGTGLSLVHHLQSASEGITVYAMAPSPKLDLALEGLTLGATGMVTLPTTGDAILRAMGEVREKRGTARHREFLEAQLAHTRNAIEAMRQMAKLAARGAMPDLMRAVADAVVQVGAARAVSVYQPEGVSLSRVATSGPVTAPESSGDIDLERFGSKQDRETFALGSGAVVVEGADPAYRPALADLTSFASSLVVLASRAARTGERAAEPARFETVARFREHLRRALDEAARHGRKVSAMCVALSDPLGAMRRPPSKLKEELRALTRPGDALGRDEGDDEVWLLLPNTGSLEAQLLRRKMAFGAVGAATFPQDAADADALMKLARARVELSLRSPVRMLDLARKSLRAIVEGLLACPLLDAGEGSPYPLDLAVPAALSLVRHACLEARRGGATSVLVSGPDGVGFGPAVREVCTDAEQIDLRGSDGDGVDAIVVAAEHGTWTCCGVRQRDRFKAVHAADAMLADLVARKLAEARA</sequence>
<name>A0ABZ2K5M3_9BACT</name>
<dbReference type="SMART" id="SM00448">
    <property type="entry name" value="REC"/>
    <property type="match status" value="1"/>
</dbReference>
<dbReference type="InterPro" id="IPR011006">
    <property type="entry name" value="CheY-like_superfamily"/>
</dbReference>
<dbReference type="SUPFAM" id="SSF52172">
    <property type="entry name" value="CheY-like"/>
    <property type="match status" value="1"/>
</dbReference>
<evidence type="ECO:0000313" key="4">
    <source>
        <dbReference type="Proteomes" id="UP001379533"/>
    </source>
</evidence>
<organism evidence="3 4">
    <name type="scientific">Pendulispora brunnea</name>
    <dbReference type="NCBI Taxonomy" id="2905690"/>
    <lineage>
        <taxon>Bacteria</taxon>
        <taxon>Pseudomonadati</taxon>
        <taxon>Myxococcota</taxon>
        <taxon>Myxococcia</taxon>
        <taxon>Myxococcales</taxon>
        <taxon>Sorangiineae</taxon>
        <taxon>Pendulisporaceae</taxon>
        <taxon>Pendulispora</taxon>
    </lineage>
</organism>
<evidence type="ECO:0000259" key="2">
    <source>
        <dbReference type="PROSITE" id="PS50110"/>
    </source>
</evidence>
<dbReference type="Proteomes" id="UP001379533">
    <property type="component" value="Chromosome"/>
</dbReference>
<keyword evidence="4" id="KW-1185">Reference proteome</keyword>
<dbReference type="PROSITE" id="PS50110">
    <property type="entry name" value="RESPONSE_REGULATORY"/>
    <property type="match status" value="1"/>
</dbReference>
<keyword evidence="1" id="KW-0597">Phosphoprotein</keyword>
<feature type="domain" description="Response regulatory" evidence="2">
    <location>
        <begin position="20"/>
        <end position="134"/>
    </location>
</feature>
<protein>
    <submittedName>
        <fullName evidence="3">Response regulator</fullName>
    </submittedName>
</protein>
<evidence type="ECO:0000256" key="1">
    <source>
        <dbReference type="PROSITE-ProRule" id="PRU00169"/>
    </source>
</evidence>
<accession>A0ABZ2K5M3</accession>
<dbReference type="RefSeq" id="WP_394844592.1">
    <property type="nucleotide sequence ID" value="NZ_CP089982.1"/>
</dbReference>
<proteinExistence type="predicted"/>
<dbReference type="EMBL" id="CP089982">
    <property type="protein sequence ID" value="WXA93988.1"/>
    <property type="molecule type" value="Genomic_DNA"/>
</dbReference>
<dbReference type="InterPro" id="IPR001789">
    <property type="entry name" value="Sig_transdc_resp-reg_receiver"/>
</dbReference>
<dbReference type="Pfam" id="PF00072">
    <property type="entry name" value="Response_reg"/>
    <property type="match status" value="1"/>
</dbReference>